<organism evidence="1 2">
    <name type="scientific">Lapidilactobacillus achengensis</name>
    <dbReference type="NCBI Taxonomy" id="2486000"/>
    <lineage>
        <taxon>Bacteria</taxon>
        <taxon>Bacillati</taxon>
        <taxon>Bacillota</taxon>
        <taxon>Bacilli</taxon>
        <taxon>Lactobacillales</taxon>
        <taxon>Lactobacillaceae</taxon>
        <taxon>Lapidilactobacillus</taxon>
    </lineage>
</organism>
<evidence type="ECO:0000313" key="2">
    <source>
        <dbReference type="Proteomes" id="UP001596310"/>
    </source>
</evidence>
<dbReference type="Proteomes" id="UP001596310">
    <property type="component" value="Unassembled WGS sequence"/>
</dbReference>
<protein>
    <submittedName>
        <fullName evidence="1">Uncharacterized protein</fullName>
    </submittedName>
</protein>
<keyword evidence="2" id="KW-1185">Reference proteome</keyword>
<accession>A0ABW1UPS2</accession>
<dbReference type="RefSeq" id="WP_125598150.1">
    <property type="nucleotide sequence ID" value="NZ_JBHSSM010000016.1"/>
</dbReference>
<gene>
    <name evidence="1" type="ORF">ACFQHW_06385</name>
</gene>
<sequence>MQLTMNPKDKNQFVEQLKELKHQGYEWIVREDDRYVVLFSLLPKKYTQSDELYGHWWGYSSEDDPRALPAYPVEPANKFVMQLSPNHATKIEDLLAQL</sequence>
<proteinExistence type="predicted"/>
<name>A0ABW1UPS2_9LACO</name>
<reference evidence="2" key="1">
    <citation type="journal article" date="2019" name="Int. J. Syst. Evol. Microbiol.">
        <title>The Global Catalogue of Microorganisms (GCM) 10K type strain sequencing project: providing services to taxonomists for standard genome sequencing and annotation.</title>
        <authorList>
            <consortium name="The Broad Institute Genomics Platform"/>
            <consortium name="The Broad Institute Genome Sequencing Center for Infectious Disease"/>
            <person name="Wu L."/>
            <person name="Ma J."/>
        </authorList>
    </citation>
    <scope>NUCLEOTIDE SEQUENCE [LARGE SCALE GENOMIC DNA]</scope>
    <source>
        <strain evidence="2">CCM 8897</strain>
    </source>
</reference>
<evidence type="ECO:0000313" key="1">
    <source>
        <dbReference type="EMBL" id="MFC6315201.1"/>
    </source>
</evidence>
<comment type="caution">
    <text evidence="1">The sequence shown here is derived from an EMBL/GenBank/DDBJ whole genome shotgun (WGS) entry which is preliminary data.</text>
</comment>
<dbReference type="EMBL" id="JBHSSM010000016">
    <property type="protein sequence ID" value="MFC6315201.1"/>
    <property type="molecule type" value="Genomic_DNA"/>
</dbReference>